<evidence type="ECO:0000313" key="3">
    <source>
        <dbReference type="Proteomes" id="UP001363151"/>
    </source>
</evidence>
<dbReference type="Proteomes" id="UP001363151">
    <property type="component" value="Unassembled WGS sequence"/>
</dbReference>
<feature type="region of interest" description="Disordered" evidence="1">
    <location>
        <begin position="130"/>
        <end position="203"/>
    </location>
</feature>
<evidence type="ECO:0000256" key="1">
    <source>
        <dbReference type="SAM" id="MobiDB-lite"/>
    </source>
</evidence>
<sequence length="203" mass="22302">MITAPHYDHHEMMASRTAAFSGTNWMTTKSFGSTLNAAGSSITRTQSFKEEPRSFPGQPRREGDCSLFLKYSSPANPMVVTRSAPVGARPRDPDQGAHEVFPQFSEVADSCVAPSLAAPRPMSRTIIASGPRAVRPQRSHAPTTPSFSNSFQRLQKNQSSKTGTLTQRAGYNITNDVWRPQNTPAEAQPRGRTWTFHPAWTGL</sequence>
<accession>A0ABR1FGY0</accession>
<organism evidence="2 3">
    <name type="scientific">Aureococcus anophagefferens</name>
    <name type="common">Harmful bloom alga</name>
    <dbReference type="NCBI Taxonomy" id="44056"/>
    <lineage>
        <taxon>Eukaryota</taxon>
        <taxon>Sar</taxon>
        <taxon>Stramenopiles</taxon>
        <taxon>Ochrophyta</taxon>
        <taxon>Pelagophyceae</taxon>
        <taxon>Pelagomonadales</taxon>
        <taxon>Pelagomonadaceae</taxon>
        <taxon>Aureococcus</taxon>
    </lineage>
</organism>
<proteinExistence type="predicted"/>
<evidence type="ECO:0000313" key="2">
    <source>
        <dbReference type="EMBL" id="KAK7230603.1"/>
    </source>
</evidence>
<reference evidence="2 3" key="1">
    <citation type="submission" date="2024-03" db="EMBL/GenBank/DDBJ databases">
        <title>Aureococcus anophagefferens CCMP1851 and Kratosvirus quantuckense: Draft genome of a second virus-susceptible host strain in the model system.</title>
        <authorList>
            <person name="Chase E."/>
            <person name="Truchon A.R."/>
            <person name="Schepens W."/>
            <person name="Wilhelm S.W."/>
        </authorList>
    </citation>
    <scope>NUCLEOTIDE SEQUENCE [LARGE SCALE GENOMIC DNA]</scope>
    <source>
        <strain evidence="2 3">CCMP1851</strain>
    </source>
</reference>
<keyword evidence="3" id="KW-1185">Reference proteome</keyword>
<name>A0ABR1FGY0_AURAN</name>
<dbReference type="EMBL" id="JBBJCI010000427">
    <property type="protein sequence ID" value="KAK7230603.1"/>
    <property type="molecule type" value="Genomic_DNA"/>
</dbReference>
<protein>
    <submittedName>
        <fullName evidence="2">Uncharacterized protein</fullName>
    </submittedName>
</protein>
<gene>
    <name evidence="2" type="ORF">SO694_00079159</name>
</gene>
<feature type="compositionally biased region" description="Polar residues" evidence="1">
    <location>
        <begin position="140"/>
        <end position="185"/>
    </location>
</feature>
<comment type="caution">
    <text evidence="2">The sequence shown here is derived from an EMBL/GenBank/DDBJ whole genome shotgun (WGS) entry which is preliminary data.</text>
</comment>